<name>A0AA39R5Y0_9LECA</name>
<comment type="caution">
    <text evidence="2">The sequence shown here is derived from an EMBL/GenBank/DDBJ whole genome shotgun (WGS) entry which is preliminary data.</text>
</comment>
<dbReference type="EMBL" id="JAFEKC020000003">
    <property type="protein sequence ID" value="KAK0515478.1"/>
    <property type="molecule type" value="Genomic_DNA"/>
</dbReference>
<feature type="compositionally biased region" description="Basic and acidic residues" evidence="1">
    <location>
        <begin position="124"/>
        <end position="134"/>
    </location>
</feature>
<feature type="compositionally biased region" description="Polar residues" evidence="1">
    <location>
        <begin position="74"/>
        <end position="86"/>
    </location>
</feature>
<feature type="compositionally biased region" description="Polar residues" evidence="1">
    <location>
        <begin position="237"/>
        <end position="247"/>
    </location>
</feature>
<feature type="compositionally biased region" description="Basic and acidic residues" evidence="1">
    <location>
        <begin position="269"/>
        <end position="311"/>
    </location>
</feature>
<proteinExistence type="predicted"/>
<sequence length="331" mass="35414">MALLLAPYNNAMRLGQGIMAQKEAKPSAWTRQRETITDERATDDVKAKPITSPVTAAQAPHGIAEIEKAPSKPPSSANDKPAQSSTEELDESKATHEDAETEEVDAGDQADAEANDTSAATVKSKSDSLDHIESQDLESDEPGTASESQDVPETTSGGDEAVVKQPESSVSEAEAENGVVKTADPDDNSRYVLKARETVLSDLPRFGALSHLRTTQNRNADLEMHCSTTDGPAKPRSPSTAAISAQKPSLGAAASKRRPVRSSSMDAAKPSKPDVTPQHKAEILPKIEKARASEGPKEDPADAIARKKEEEATLAAERTYQKQLEKETREE</sequence>
<reference evidence="2" key="1">
    <citation type="submission" date="2023-03" db="EMBL/GenBank/DDBJ databases">
        <title>Complete genome of Cladonia borealis.</title>
        <authorList>
            <person name="Park H."/>
        </authorList>
    </citation>
    <scope>NUCLEOTIDE SEQUENCE</scope>
    <source>
        <strain evidence="2">ANT050790</strain>
    </source>
</reference>
<evidence type="ECO:0000313" key="2">
    <source>
        <dbReference type="EMBL" id="KAK0515478.1"/>
    </source>
</evidence>
<organism evidence="2 3">
    <name type="scientific">Cladonia borealis</name>
    <dbReference type="NCBI Taxonomy" id="184061"/>
    <lineage>
        <taxon>Eukaryota</taxon>
        <taxon>Fungi</taxon>
        <taxon>Dikarya</taxon>
        <taxon>Ascomycota</taxon>
        <taxon>Pezizomycotina</taxon>
        <taxon>Lecanoromycetes</taxon>
        <taxon>OSLEUM clade</taxon>
        <taxon>Lecanoromycetidae</taxon>
        <taxon>Lecanorales</taxon>
        <taxon>Lecanorineae</taxon>
        <taxon>Cladoniaceae</taxon>
        <taxon>Cladonia</taxon>
    </lineage>
</organism>
<accession>A0AA39R5Y0</accession>
<feature type="region of interest" description="Disordered" evidence="1">
    <location>
        <begin position="208"/>
        <end position="313"/>
    </location>
</feature>
<feature type="compositionally biased region" description="Acidic residues" evidence="1">
    <location>
        <begin position="99"/>
        <end position="114"/>
    </location>
</feature>
<evidence type="ECO:0000313" key="3">
    <source>
        <dbReference type="Proteomes" id="UP001166286"/>
    </source>
</evidence>
<gene>
    <name evidence="2" type="ORF">JMJ35_001512</name>
</gene>
<keyword evidence="3" id="KW-1185">Reference proteome</keyword>
<feature type="region of interest" description="Disordered" evidence="1">
    <location>
        <begin position="20"/>
        <end position="190"/>
    </location>
</feature>
<dbReference type="Proteomes" id="UP001166286">
    <property type="component" value="Unassembled WGS sequence"/>
</dbReference>
<feature type="compositionally biased region" description="Basic and acidic residues" evidence="1">
    <location>
        <begin position="31"/>
        <end position="47"/>
    </location>
</feature>
<evidence type="ECO:0000256" key="1">
    <source>
        <dbReference type="SAM" id="MobiDB-lite"/>
    </source>
</evidence>
<feature type="compositionally biased region" description="Polar residues" evidence="1">
    <location>
        <begin position="145"/>
        <end position="157"/>
    </location>
</feature>
<protein>
    <submittedName>
        <fullName evidence="2">Uncharacterized protein</fullName>
    </submittedName>
</protein>
<dbReference type="AlphaFoldDB" id="A0AA39R5Y0"/>